<proteinExistence type="predicted"/>
<protein>
    <submittedName>
        <fullName evidence="1">860_t:CDS:1</fullName>
    </submittedName>
</protein>
<keyword evidence="2" id="KW-1185">Reference proteome</keyword>
<dbReference type="EMBL" id="CAJVPQ010002418">
    <property type="protein sequence ID" value="CAG8596459.1"/>
    <property type="molecule type" value="Genomic_DNA"/>
</dbReference>
<evidence type="ECO:0000313" key="1">
    <source>
        <dbReference type="EMBL" id="CAG8596459.1"/>
    </source>
</evidence>
<evidence type="ECO:0000313" key="2">
    <source>
        <dbReference type="Proteomes" id="UP000789570"/>
    </source>
</evidence>
<reference evidence="1" key="1">
    <citation type="submission" date="2021-06" db="EMBL/GenBank/DDBJ databases">
        <authorList>
            <person name="Kallberg Y."/>
            <person name="Tangrot J."/>
            <person name="Rosling A."/>
        </authorList>
    </citation>
    <scope>NUCLEOTIDE SEQUENCE</scope>
    <source>
        <strain evidence="1">UK204</strain>
    </source>
</reference>
<dbReference type="AlphaFoldDB" id="A0A9N9CAF2"/>
<sequence length="147" mass="17411">MGVWLPVAFTSNLVSNLGRIKNNGKILSIYLYVNYINGIEHDNQAINLERITPKENAERWHYEDYIKQNSNEEWREIIDAGYTVFTAWWRFKVHAESIVGNICKYNALALHGWISELLQYNVMNRLQPRKLFFLSKDSTYMTMFKVK</sequence>
<name>A0A9N9CAF2_9GLOM</name>
<comment type="caution">
    <text evidence="1">The sequence shown here is derived from an EMBL/GenBank/DDBJ whole genome shotgun (WGS) entry which is preliminary data.</text>
</comment>
<dbReference type="Proteomes" id="UP000789570">
    <property type="component" value="Unassembled WGS sequence"/>
</dbReference>
<organism evidence="1 2">
    <name type="scientific">Funneliformis caledonium</name>
    <dbReference type="NCBI Taxonomy" id="1117310"/>
    <lineage>
        <taxon>Eukaryota</taxon>
        <taxon>Fungi</taxon>
        <taxon>Fungi incertae sedis</taxon>
        <taxon>Mucoromycota</taxon>
        <taxon>Glomeromycotina</taxon>
        <taxon>Glomeromycetes</taxon>
        <taxon>Glomerales</taxon>
        <taxon>Glomeraceae</taxon>
        <taxon>Funneliformis</taxon>
    </lineage>
</organism>
<accession>A0A9N9CAF2</accession>
<gene>
    <name evidence="1" type="ORF">FCALED_LOCUS8371</name>
</gene>